<protein>
    <submittedName>
        <fullName evidence="2">Uncharacterized protein</fullName>
    </submittedName>
</protein>
<keyword evidence="1" id="KW-1133">Transmembrane helix</keyword>
<evidence type="ECO:0000313" key="2">
    <source>
        <dbReference type="EMBL" id="MFD2672651.1"/>
    </source>
</evidence>
<evidence type="ECO:0000256" key="1">
    <source>
        <dbReference type="SAM" id="Phobius"/>
    </source>
</evidence>
<feature type="transmembrane region" description="Helical" evidence="1">
    <location>
        <begin position="12"/>
        <end position="34"/>
    </location>
</feature>
<organism evidence="2 3">
    <name type="scientific">Marinicrinis sediminis</name>
    <dbReference type="NCBI Taxonomy" id="1652465"/>
    <lineage>
        <taxon>Bacteria</taxon>
        <taxon>Bacillati</taxon>
        <taxon>Bacillota</taxon>
        <taxon>Bacilli</taxon>
        <taxon>Bacillales</taxon>
        <taxon>Paenibacillaceae</taxon>
    </lineage>
</organism>
<dbReference type="EMBL" id="JBHUMM010000043">
    <property type="protein sequence ID" value="MFD2672651.1"/>
    <property type="molecule type" value="Genomic_DNA"/>
</dbReference>
<keyword evidence="1" id="KW-0472">Membrane</keyword>
<dbReference type="RefSeq" id="WP_379930217.1">
    <property type="nucleotide sequence ID" value="NZ_JBHUMM010000043.1"/>
</dbReference>
<name>A0ABW5RD74_9BACL</name>
<dbReference type="Proteomes" id="UP001597497">
    <property type="component" value="Unassembled WGS sequence"/>
</dbReference>
<comment type="caution">
    <text evidence="2">The sequence shown here is derived from an EMBL/GenBank/DDBJ whole genome shotgun (WGS) entry which is preliminary data.</text>
</comment>
<evidence type="ECO:0000313" key="3">
    <source>
        <dbReference type="Proteomes" id="UP001597497"/>
    </source>
</evidence>
<reference evidence="3" key="1">
    <citation type="journal article" date="2019" name="Int. J. Syst. Evol. Microbiol.">
        <title>The Global Catalogue of Microorganisms (GCM) 10K type strain sequencing project: providing services to taxonomists for standard genome sequencing and annotation.</title>
        <authorList>
            <consortium name="The Broad Institute Genomics Platform"/>
            <consortium name="The Broad Institute Genome Sequencing Center for Infectious Disease"/>
            <person name="Wu L."/>
            <person name="Ma J."/>
        </authorList>
    </citation>
    <scope>NUCLEOTIDE SEQUENCE [LARGE SCALE GENOMIC DNA]</scope>
    <source>
        <strain evidence="3">KCTC 33676</strain>
    </source>
</reference>
<keyword evidence="1" id="KW-0812">Transmembrane</keyword>
<keyword evidence="3" id="KW-1185">Reference proteome</keyword>
<gene>
    <name evidence="2" type="ORF">ACFSUC_13875</name>
</gene>
<accession>A0ABW5RD74</accession>
<proteinExistence type="predicted"/>
<sequence length="44" mass="5243">MKRKPPGPNRKGKWIVLLILLLCSLTFVLLWMFIQLMNQPMIEM</sequence>